<evidence type="ECO:0000256" key="11">
    <source>
        <dbReference type="SAM" id="Phobius"/>
    </source>
</evidence>
<evidence type="ECO:0000256" key="4">
    <source>
        <dbReference type="ARBA" id="ARBA00022630"/>
    </source>
</evidence>
<dbReference type="Pfam" id="PF02424">
    <property type="entry name" value="ApbE"/>
    <property type="match status" value="1"/>
</dbReference>
<evidence type="ECO:0000256" key="9">
    <source>
        <dbReference type="ARBA" id="ARBA00031306"/>
    </source>
</evidence>
<protein>
    <recommendedName>
        <fullName evidence="3">FAD:protein FMN transferase</fullName>
        <ecNumber evidence="2">2.7.1.180</ecNumber>
    </recommendedName>
    <alternativeName>
        <fullName evidence="9">Flavin transferase</fullName>
    </alternativeName>
</protein>
<dbReference type="GO" id="GO:0016020">
    <property type="term" value="C:membrane"/>
    <property type="evidence" value="ECO:0007669"/>
    <property type="project" value="InterPro"/>
</dbReference>
<dbReference type="Pfam" id="PF04205">
    <property type="entry name" value="FMN_bind"/>
    <property type="match status" value="1"/>
</dbReference>
<dbReference type="Proteomes" id="UP000094056">
    <property type="component" value="Unassembled WGS sequence"/>
</dbReference>
<evidence type="ECO:0000256" key="5">
    <source>
        <dbReference type="ARBA" id="ARBA00022679"/>
    </source>
</evidence>
<dbReference type="PANTHER" id="PTHR30040:SF2">
    <property type="entry name" value="FAD:PROTEIN FMN TRANSFERASE"/>
    <property type="match status" value="1"/>
</dbReference>
<dbReference type="GO" id="GO:0046872">
    <property type="term" value="F:metal ion binding"/>
    <property type="evidence" value="ECO:0007669"/>
    <property type="project" value="UniProtKB-KW"/>
</dbReference>
<feature type="transmembrane region" description="Helical" evidence="11">
    <location>
        <begin position="21"/>
        <end position="47"/>
    </location>
</feature>
<dbReference type="InterPro" id="IPR003374">
    <property type="entry name" value="ApbE-like_sf"/>
</dbReference>
<accession>A0A1E3XGH9</accession>
<dbReference type="SUPFAM" id="SSF143631">
    <property type="entry name" value="ApbE-like"/>
    <property type="match status" value="1"/>
</dbReference>
<feature type="domain" description="FMN-binding" evidence="12">
    <location>
        <begin position="139"/>
        <end position="220"/>
    </location>
</feature>
<dbReference type="PATRIC" id="fig|1872076.5.peg.6"/>
<dbReference type="EMBL" id="MAYW01000001">
    <property type="protein sequence ID" value="ODS34743.1"/>
    <property type="molecule type" value="Genomic_DNA"/>
</dbReference>
<dbReference type="SMART" id="SM00900">
    <property type="entry name" value="FMN_bind"/>
    <property type="match status" value="1"/>
</dbReference>
<sequence>MRKANPVKIGSANSPHASYLFFIPITGRGFLSNGVNAYLILILALVFEITLPCSAQVGFEEEPANNYQIQVFLTEEQSLMKVFPDCDEVVYDEIILTDEEKNRIQNRLGRRIFEESFIVFVGINSGEVVGYAIITEEIGKFHPYTFIVSANPKGKIRDIAILVYRESRGAEIAHKRFLYQFKGKSLKNPLRINKDIINITGATMSVVTMCSGVKKVLAVIDEFYLSGKRTDMIASLERVKFGVEEQKGELTLFKKATLSMGTTFEVSAYVSDKYKAEKVFNDVFKEIKRLDYLMSNYKEESELSKINKNAASEPTYCDDELAYVIEQSLHYSNITDGAFDITIGPLMKKWGFFKGQGKIPGREELESVLESVSYKNIIIEEKVKKSFFRGPSIAKTVFFKNPDTQIDLGGIGKGYAVDMAIRVLKGNGIKSALINFAGNIYAYGTPPGKDSWIIGLQHPRKSEDLLGTFEIKDKAVSTSGDYEKFFTINGERYSHIIDPRTGNPVTGIVSVTIVTDNATKADALSTGVFVLGLDKGMNLIEKLPDVEGVIIYEDINSKLSIQTSSGMEALFKINIKESLKDVESDVIITGS</sequence>
<gene>
    <name evidence="13" type="ORF">SCARUB_00003</name>
</gene>
<evidence type="ECO:0000256" key="7">
    <source>
        <dbReference type="ARBA" id="ARBA00022827"/>
    </source>
</evidence>
<dbReference type="AlphaFoldDB" id="A0A1E3XGH9"/>
<keyword evidence="11" id="KW-0812">Transmembrane</keyword>
<proteinExistence type="predicted"/>
<dbReference type="InterPro" id="IPR024932">
    <property type="entry name" value="ApbE"/>
</dbReference>
<evidence type="ECO:0000256" key="1">
    <source>
        <dbReference type="ARBA" id="ARBA00001946"/>
    </source>
</evidence>
<reference evidence="13 14" key="1">
    <citation type="submission" date="2016-07" db="EMBL/GenBank/DDBJ databases">
        <title>Draft genome of Scalindua rubra, obtained from a brine-seawater interface in the Red Sea, sheds light on salt adaptation in anammox bacteria.</title>
        <authorList>
            <person name="Speth D.R."/>
            <person name="Lagkouvardos I."/>
            <person name="Wang Y."/>
            <person name="Qian P.-Y."/>
            <person name="Dutilh B.E."/>
            <person name="Jetten M.S."/>
        </authorList>
    </citation>
    <scope>NUCLEOTIDE SEQUENCE [LARGE SCALE GENOMIC DNA]</scope>
    <source>
        <strain evidence="13">BSI-1</strain>
    </source>
</reference>
<dbReference type="Gene3D" id="3.10.520.10">
    <property type="entry name" value="ApbE-like domains"/>
    <property type="match status" value="1"/>
</dbReference>
<evidence type="ECO:0000256" key="2">
    <source>
        <dbReference type="ARBA" id="ARBA00011955"/>
    </source>
</evidence>
<organism evidence="13 14">
    <name type="scientific">Candidatus Scalindua rubra</name>
    <dbReference type="NCBI Taxonomy" id="1872076"/>
    <lineage>
        <taxon>Bacteria</taxon>
        <taxon>Pseudomonadati</taxon>
        <taxon>Planctomycetota</taxon>
        <taxon>Candidatus Brocadiia</taxon>
        <taxon>Candidatus Brocadiales</taxon>
        <taxon>Candidatus Scalinduaceae</taxon>
        <taxon>Candidatus Scalindua</taxon>
    </lineage>
</organism>
<keyword evidence="5" id="KW-0808">Transferase</keyword>
<keyword evidence="11" id="KW-1133">Transmembrane helix</keyword>
<comment type="catalytic activity">
    <reaction evidence="10">
        <text>L-threonyl-[protein] + FAD = FMN-L-threonyl-[protein] + AMP + H(+)</text>
        <dbReference type="Rhea" id="RHEA:36847"/>
        <dbReference type="Rhea" id="RHEA-COMP:11060"/>
        <dbReference type="Rhea" id="RHEA-COMP:11061"/>
        <dbReference type="ChEBI" id="CHEBI:15378"/>
        <dbReference type="ChEBI" id="CHEBI:30013"/>
        <dbReference type="ChEBI" id="CHEBI:57692"/>
        <dbReference type="ChEBI" id="CHEBI:74257"/>
        <dbReference type="ChEBI" id="CHEBI:456215"/>
        <dbReference type="EC" id="2.7.1.180"/>
    </reaction>
</comment>
<keyword evidence="13" id="KW-0449">Lipoprotein</keyword>
<keyword evidence="8" id="KW-0460">Magnesium</keyword>
<evidence type="ECO:0000256" key="10">
    <source>
        <dbReference type="ARBA" id="ARBA00048540"/>
    </source>
</evidence>
<dbReference type="GO" id="GO:0010181">
    <property type="term" value="F:FMN binding"/>
    <property type="evidence" value="ECO:0007669"/>
    <property type="project" value="InterPro"/>
</dbReference>
<comment type="cofactor">
    <cofactor evidence="1">
        <name>Mg(2+)</name>
        <dbReference type="ChEBI" id="CHEBI:18420"/>
    </cofactor>
</comment>
<evidence type="ECO:0000256" key="3">
    <source>
        <dbReference type="ARBA" id="ARBA00016337"/>
    </source>
</evidence>
<name>A0A1E3XGH9_9BACT</name>
<evidence type="ECO:0000313" key="14">
    <source>
        <dbReference type="Proteomes" id="UP000094056"/>
    </source>
</evidence>
<dbReference type="PANTHER" id="PTHR30040">
    <property type="entry name" value="THIAMINE BIOSYNTHESIS LIPOPROTEIN APBE"/>
    <property type="match status" value="1"/>
</dbReference>
<comment type="caution">
    <text evidence="13">The sequence shown here is derived from an EMBL/GenBank/DDBJ whole genome shotgun (WGS) entry which is preliminary data.</text>
</comment>
<evidence type="ECO:0000259" key="12">
    <source>
        <dbReference type="SMART" id="SM00900"/>
    </source>
</evidence>
<evidence type="ECO:0000313" key="13">
    <source>
        <dbReference type="EMBL" id="ODS34743.1"/>
    </source>
</evidence>
<keyword evidence="4" id="KW-0285">Flavoprotein</keyword>
<evidence type="ECO:0000256" key="6">
    <source>
        <dbReference type="ARBA" id="ARBA00022723"/>
    </source>
</evidence>
<keyword evidence="11" id="KW-0472">Membrane</keyword>
<evidence type="ECO:0000256" key="8">
    <source>
        <dbReference type="ARBA" id="ARBA00022842"/>
    </source>
</evidence>
<keyword evidence="6" id="KW-0479">Metal-binding</keyword>
<dbReference type="InterPro" id="IPR007329">
    <property type="entry name" value="FMN-bd"/>
</dbReference>
<dbReference type="GO" id="GO:0016740">
    <property type="term" value="F:transferase activity"/>
    <property type="evidence" value="ECO:0007669"/>
    <property type="project" value="UniProtKB-KW"/>
</dbReference>
<keyword evidence="7" id="KW-0274">FAD</keyword>
<dbReference type="EC" id="2.7.1.180" evidence="2"/>